<dbReference type="SMART" id="SM00906">
    <property type="entry name" value="Fungal_trans"/>
    <property type="match status" value="1"/>
</dbReference>
<evidence type="ECO:0000256" key="2">
    <source>
        <dbReference type="ARBA" id="ARBA00022723"/>
    </source>
</evidence>
<protein>
    <recommendedName>
        <fullName evidence="9">Zn(2)-C6 fungal-type domain-containing protein</fullName>
    </recommendedName>
</protein>
<feature type="region of interest" description="Disordered" evidence="8">
    <location>
        <begin position="796"/>
        <end position="851"/>
    </location>
</feature>
<feature type="region of interest" description="Disordered" evidence="8">
    <location>
        <begin position="149"/>
        <end position="230"/>
    </location>
</feature>
<evidence type="ECO:0000256" key="4">
    <source>
        <dbReference type="ARBA" id="ARBA00023015"/>
    </source>
</evidence>
<dbReference type="GO" id="GO:0005634">
    <property type="term" value="C:nucleus"/>
    <property type="evidence" value="ECO:0007669"/>
    <property type="project" value="UniProtKB-SubCell"/>
</dbReference>
<feature type="region of interest" description="Disordered" evidence="8">
    <location>
        <begin position="460"/>
        <end position="483"/>
    </location>
</feature>
<evidence type="ECO:0000256" key="3">
    <source>
        <dbReference type="ARBA" id="ARBA00022833"/>
    </source>
</evidence>
<dbReference type="Pfam" id="PF04082">
    <property type="entry name" value="Fungal_trans"/>
    <property type="match status" value="1"/>
</dbReference>
<keyword evidence="7" id="KW-0539">Nucleus</keyword>
<dbReference type="Pfam" id="PF00172">
    <property type="entry name" value="Zn_clus"/>
    <property type="match status" value="1"/>
</dbReference>
<feature type="compositionally biased region" description="Basic and acidic residues" evidence="8">
    <location>
        <begin position="796"/>
        <end position="806"/>
    </location>
</feature>
<dbReference type="SUPFAM" id="SSF57701">
    <property type="entry name" value="Zn2/Cys6 DNA-binding domain"/>
    <property type="match status" value="1"/>
</dbReference>
<dbReference type="GO" id="GO:0003677">
    <property type="term" value="F:DNA binding"/>
    <property type="evidence" value="ECO:0007669"/>
    <property type="project" value="UniProtKB-KW"/>
</dbReference>
<reference evidence="10" key="1">
    <citation type="submission" date="2023-03" db="EMBL/GenBank/DDBJ databases">
        <title>Massive genome expansion in bonnet fungi (Mycena s.s.) driven by repeated elements and novel gene families across ecological guilds.</title>
        <authorList>
            <consortium name="Lawrence Berkeley National Laboratory"/>
            <person name="Harder C.B."/>
            <person name="Miyauchi S."/>
            <person name="Viragh M."/>
            <person name="Kuo A."/>
            <person name="Thoen E."/>
            <person name="Andreopoulos B."/>
            <person name="Lu D."/>
            <person name="Skrede I."/>
            <person name="Drula E."/>
            <person name="Henrissat B."/>
            <person name="Morin E."/>
            <person name="Kohler A."/>
            <person name="Barry K."/>
            <person name="LaButti K."/>
            <person name="Morin E."/>
            <person name="Salamov A."/>
            <person name="Lipzen A."/>
            <person name="Mereny Z."/>
            <person name="Hegedus B."/>
            <person name="Baldrian P."/>
            <person name="Stursova M."/>
            <person name="Weitz H."/>
            <person name="Taylor A."/>
            <person name="Grigoriev I.V."/>
            <person name="Nagy L.G."/>
            <person name="Martin F."/>
            <person name="Kauserud H."/>
        </authorList>
    </citation>
    <scope>NUCLEOTIDE SEQUENCE</scope>
    <source>
        <strain evidence="10">CBHHK002</strain>
    </source>
</reference>
<keyword evidence="4" id="KW-0805">Transcription regulation</keyword>
<dbReference type="CDD" id="cd12148">
    <property type="entry name" value="fungal_TF_MHR"/>
    <property type="match status" value="1"/>
</dbReference>
<dbReference type="SMART" id="SM00066">
    <property type="entry name" value="GAL4"/>
    <property type="match status" value="1"/>
</dbReference>
<feature type="domain" description="Zn(2)-C6 fungal-type" evidence="9">
    <location>
        <begin position="14"/>
        <end position="43"/>
    </location>
</feature>
<dbReference type="InterPro" id="IPR051615">
    <property type="entry name" value="Transcr_Regulatory_Elem"/>
</dbReference>
<gene>
    <name evidence="10" type="ORF">DFH08DRAFT_832363</name>
</gene>
<evidence type="ECO:0000256" key="6">
    <source>
        <dbReference type="ARBA" id="ARBA00023163"/>
    </source>
</evidence>
<dbReference type="InterPro" id="IPR036864">
    <property type="entry name" value="Zn2-C6_fun-type_DNA-bd_sf"/>
</dbReference>
<keyword evidence="2" id="KW-0479">Metal-binding</keyword>
<keyword evidence="3" id="KW-0862">Zinc</keyword>
<comment type="subcellular location">
    <subcellularLocation>
        <location evidence="1">Nucleus</location>
    </subcellularLocation>
</comment>
<feature type="compositionally biased region" description="Pro residues" evidence="8">
    <location>
        <begin position="154"/>
        <end position="184"/>
    </location>
</feature>
<evidence type="ECO:0000313" key="11">
    <source>
        <dbReference type="Proteomes" id="UP001218218"/>
    </source>
</evidence>
<evidence type="ECO:0000256" key="1">
    <source>
        <dbReference type="ARBA" id="ARBA00004123"/>
    </source>
</evidence>
<sequence>MSPPLEKNKKVSRACNTCRLKRKKCDGLEPCIFCTETGLECCYSREPRRRGPPSGYLRFTETRVALLETLLGLYIQTSGPQTTQIIHDAVQRLEKESKNHTTQDVWDAYKQNWTASDASLAVNELAAVFAPFSPTENQSVGAKALLPLVQSGQPPHPQQPPDKQPQQQQPPRPRSPSPFPPPPSALYTNESFERSVMPNDFSPQNEHYQQAHEAYDRGGKSNDLPEQPDYRMDFSMDDQLSMPIPLPNIFIPTPAADPPPPPSMYSVPEAAISSALFSGAEAGPPSSEYTGAYWRTAALASPSPAFASLPPPLSPTFAGLALPTSVSASLPPTDLPPPHMRAALLDTYRTVVHPALPILSPSQCASLPALEESPMLLLALCAYAARLAPPAVPTRVAADLWYESACTLLSSALRRAVVRAETVQTLLLLALRDHGRARDALAWRGFGAAVRIAVELGLDGGESTHENESREATPGGDRDPSDEAWKRSLWGVASMLDLFLSIQLGRAPASAEALRPLPSAPLAFTAGANAGLPSPSSSTASASTSVSNTLVTLANASASESADDTAADAELAGHIRALVRIVARVHFCVALGYGVPHSPTSPVTTSSPLAGSNISRGGVQLLRAELTAWHRGLPQRFRVALGGERVPRAVLEVHMLYQVAVGMLARGSGLTFNTPKSGAVGAVNSNPGSSYGSAEGNGTDVEADDAASTFNVLLDKYRPSLPLAGPPVVWLVFAAARAGLQRVSSSKGSVQHSGGGVGTARALQTQLYLLNCREALASMGGTWELARRCARTLERMMEGESGESRPRSGVGKRKRGEGGEGGGRKDESAQGGGGKRLREDEPGANSGSGWAEQFDFDVSGLGWGAELDELWGAPNTNPSGLWDTGAWDEGLWGRSVFV</sequence>
<dbReference type="EMBL" id="JARIHO010000001">
    <property type="protein sequence ID" value="KAJ7368825.1"/>
    <property type="molecule type" value="Genomic_DNA"/>
</dbReference>
<dbReference type="Proteomes" id="UP001218218">
    <property type="component" value="Unassembled WGS sequence"/>
</dbReference>
<dbReference type="InterPro" id="IPR007219">
    <property type="entry name" value="XnlR_reg_dom"/>
</dbReference>
<dbReference type="CDD" id="cd00067">
    <property type="entry name" value="GAL4"/>
    <property type="match status" value="1"/>
</dbReference>
<dbReference type="GO" id="GO:0008270">
    <property type="term" value="F:zinc ion binding"/>
    <property type="evidence" value="ECO:0007669"/>
    <property type="project" value="InterPro"/>
</dbReference>
<dbReference type="GO" id="GO:0000981">
    <property type="term" value="F:DNA-binding transcription factor activity, RNA polymerase II-specific"/>
    <property type="evidence" value="ECO:0007669"/>
    <property type="project" value="InterPro"/>
</dbReference>
<evidence type="ECO:0000256" key="5">
    <source>
        <dbReference type="ARBA" id="ARBA00023125"/>
    </source>
</evidence>
<dbReference type="PANTHER" id="PTHR31313">
    <property type="entry name" value="TY1 ENHANCER ACTIVATOR"/>
    <property type="match status" value="1"/>
</dbReference>
<organism evidence="10 11">
    <name type="scientific">Mycena albidolilacea</name>
    <dbReference type="NCBI Taxonomy" id="1033008"/>
    <lineage>
        <taxon>Eukaryota</taxon>
        <taxon>Fungi</taxon>
        <taxon>Dikarya</taxon>
        <taxon>Basidiomycota</taxon>
        <taxon>Agaricomycotina</taxon>
        <taxon>Agaricomycetes</taxon>
        <taxon>Agaricomycetidae</taxon>
        <taxon>Agaricales</taxon>
        <taxon>Marasmiineae</taxon>
        <taxon>Mycenaceae</taxon>
        <taxon>Mycena</taxon>
    </lineage>
</organism>
<dbReference type="GO" id="GO:0006351">
    <property type="term" value="P:DNA-templated transcription"/>
    <property type="evidence" value="ECO:0007669"/>
    <property type="project" value="InterPro"/>
</dbReference>
<dbReference type="AlphaFoldDB" id="A0AAD7AVZ0"/>
<comment type="caution">
    <text evidence="10">The sequence shown here is derived from an EMBL/GenBank/DDBJ whole genome shotgun (WGS) entry which is preliminary data.</text>
</comment>
<dbReference type="InterPro" id="IPR001138">
    <property type="entry name" value="Zn2Cys6_DnaBD"/>
</dbReference>
<evidence type="ECO:0000256" key="8">
    <source>
        <dbReference type="SAM" id="MobiDB-lite"/>
    </source>
</evidence>
<dbReference type="PROSITE" id="PS50048">
    <property type="entry name" value="ZN2_CY6_FUNGAL_2"/>
    <property type="match status" value="1"/>
</dbReference>
<evidence type="ECO:0000313" key="10">
    <source>
        <dbReference type="EMBL" id="KAJ7368825.1"/>
    </source>
</evidence>
<evidence type="ECO:0000256" key="7">
    <source>
        <dbReference type="ARBA" id="ARBA00023242"/>
    </source>
</evidence>
<keyword evidence="5" id="KW-0238">DNA-binding</keyword>
<proteinExistence type="predicted"/>
<feature type="compositionally biased region" description="Basic and acidic residues" evidence="8">
    <location>
        <begin position="462"/>
        <end position="483"/>
    </location>
</feature>
<feature type="compositionally biased region" description="Basic and acidic residues" evidence="8">
    <location>
        <begin position="209"/>
        <end position="220"/>
    </location>
</feature>
<dbReference type="Gene3D" id="4.10.240.10">
    <property type="entry name" value="Zn(2)-C6 fungal-type DNA-binding domain"/>
    <property type="match status" value="1"/>
</dbReference>
<accession>A0AAD7AVZ0</accession>
<keyword evidence="6" id="KW-0804">Transcription</keyword>
<name>A0AAD7AVZ0_9AGAR</name>
<dbReference type="PANTHER" id="PTHR31313:SF81">
    <property type="entry name" value="TY1 ENHANCER ACTIVATOR"/>
    <property type="match status" value="1"/>
</dbReference>
<feature type="compositionally biased region" description="Basic and acidic residues" evidence="8">
    <location>
        <begin position="816"/>
        <end position="828"/>
    </location>
</feature>
<keyword evidence="11" id="KW-1185">Reference proteome</keyword>
<evidence type="ECO:0000259" key="9">
    <source>
        <dbReference type="PROSITE" id="PS50048"/>
    </source>
</evidence>
<dbReference type="PROSITE" id="PS00463">
    <property type="entry name" value="ZN2_CY6_FUNGAL_1"/>
    <property type="match status" value="1"/>
</dbReference>